<feature type="domain" description="Major facilitator superfamily (MFS) profile" evidence="5">
    <location>
        <begin position="42"/>
        <end position="438"/>
    </location>
</feature>
<dbReference type="PANTHER" id="PTHR23534:SF1">
    <property type="entry name" value="MAJOR FACILITATOR SUPERFAMILY PROTEIN"/>
    <property type="match status" value="1"/>
</dbReference>
<feature type="transmembrane region" description="Helical" evidence="4">
    <location>
        <begin position="385"/>
        <end position="407"/>
    </location>
</feature>
<evidence type="ECO:0000313" key="7">
    <source>
        <dbReference type="Proteomes" id="UP000006655"/>
    </source>
</evidence>
<name>A0A806CQU1_MEIRD</name>
<evidence type="ECO:0000313" key="6">
    <source>
        <dbReference type="EMBL" id="ADD28492.1"/>
    </source>
</evidence>
<feature type="transmembrane region" description="Helical" evidence="4">
    <location>
        <begin position="202"/>
        <end position="223"/>
    </location>
</feature>
<dbReference type="GO" id="GO:0022857">
    <property type="term" value="F:transmembrane transporter activity"/>
    <property type="evidence" value="ECO:0007669"/>
    <property type="project" value="InterPro"/>
</dbReference>
<sequence length="444" mass="46716">MPLCCSLEGDSWSWAYTAFVSAHSSAQSSDGLAPIPAQVRKNTWLLAITQAINGAGIQLVPTFGAIQVVMLLGNAAFAGLATSLLSLARVMTAFYVGRMTDRRGRKAGLYLGLWLALVGALLIGTATLLGSFALFCAGALVFGSGVGAVQQMRVAAADMYPPSRRAEGLSLVAMGSLFGAGLSPLLVWVAEHLGLALGINEIALAWLMLPLLILPSFLLVAGIQPDPKQMALELARYYPAWALQGAASASEGLEQKDLARVRLAAILTAVTVQGQMVMMMAMTALALKALDCSLSQISFSVALHVMGMFALSWPIGRLTDRLGRKPVIMAGLAVAGLGALLVGLGEGYWVITAGTFLVGLGWSGAFLSANTMLTDVTPPTRRGQAIGMLDLWSNAAGMSLPILGGLIVEGFNLHMLGFFGALLMLVPLYNLSRVREHQPGDYRP</sequence>
<keyword evidence="2 4" id="KW-1133">Transmembrane helix</keyword>
<feature type="transmembrane region" description="Helical" evidence="4">
    <location>
        <begin position="350"/>
        <end position="373"/>
    </location>
</feature>
<dbReference type="PROSITE" id="PS50850">
    <property type="entry name" value="MFS"/>
    <property type="match status" value="1"/>
</dbReference>
<proteinExistence type="predicted"/>
<feature type="transmembrane region" description="Helical" evidence="4">
    <location>
        <begin position="327"/>
        <end position="344"/>
    </location>
</feature>
<dbReference type="InterPro" id="IPR020846">
    <property type="entry name" value="MFS_dom"/>
</dbReference>
<protein>
    <submittedName>
        <fullName evidence="6">Major facilitator superfamily MFS_1</fullName>
    </submittedName>
</protein>
<reference evidence="6 7" key="1">
    <citation type="journal article" date="2010" name="Stand. Genomic Sci.">
        <title>Complete genome sequence of Meiothermus ruber type strain (21).</title>
        <authorList>
            <person name="Tindall B.J."/>
            <person name="Sikorski J."/>
            <person name="Lucas S."/>
            <person name="Goltsman E."/>
            <person name="Copeland A."/>
            <person name="Glavina Del Rio T."/>
            <person name="Nolan M."/>
            <person name="Tice H."/>
            <person name="Cheng J.F."/>
            <person name="Han C."/>
            <person name="Pitluck S."/>
            <person name="Liolios K."/>
            <person name="Ivanova N."/>
            <person name="Mavromatis K."/>
            <person name="Ovchinnikova G."/>
            <person name="Pati A."/>
            <person name="Fahnrich R."/>
            <person name="Goodwin L."/>
            <person name="Chen A."/>
            <person name="Palaniappan K."/>
            <person name="Land M."/>
            <person name="Hauser L."/>
            <person name="Chang Y.J."/>
            <person name="Jeffries C.D."/>
            <person name="Rohde M."/>
            <person name="Goker M."/>
            <person name="Woyke T."/>
            <person name="Bristow J."/>
            <person name="Eisen J.A."/>
            <person name="Markowitz V."/>
            <person name="Hugenholtz P."/>
            <person name="Kyrpides N.C."/>
            <person name="Klenk H.P."/>
            <person name="Lapidus A."/>
        </authorList>
    </citation>
    <scope>NUCLEOTIDE SEQUENCE [LARGE SCALE GENOMIC DNA]</scope>
    <source>
        <strain evidence="7">ATCC 35948 / DSM 1279 / VKM B-1258 / 21</strain>
    </source>
</reference>
<dbReference type="SUPFAM" id="SSF103473">
    <property type="entry name" value="MFS general substrate transporter"/>
    <property type="match status" value="2"/>
</dbReference>
<feature type="transmembrane region" description="Helical" evidence="4">
    <location>
        <begin position="108"/>
        <end position="126"/>
    </location>
</feature>
<keyword evidence="1 4" id="KW-0812">Transmembrane</keyword>
<dbReference type="Gene3D" id="1.20.1250.20">
    <property type="entry name" value="MFS general substrate transporter like domains"/>
    <property type="match status" value="2"/>
</dbReference>
<feature type="transmembrane region" description="Helical" evidence="4">
    <location>
        <begin position="75"/>
        <end position="96"/>
    </location>
</feature>
<keyword evidence="3 4" id="KW-0472">Membrane</keyword>
<feature type="transmembrane region" description="Helical" evidence="4">
    <location>
        <begin position="293"/>
        <end position="315"/>
    </location>
</feature>
<feature type="transmembrane region" description="Helical" evidence="4">
    <location>
        <begin position="132"/>
        <end position="149"/>
    </location>
</feature>
<organism evidence="6 7">
    <name type="scientific">Meiothermus ruber (strain ATCC 35948 / DSM 1279 / VKM B-1258 / 21)</name>
    <name type="common">Thermus ruber</name>
    <dbReference type="NCBI Taxonomy" id="504728"/>
    <lineage>
        <taxon>Bacteria</taxon>
        <taxon>Thermotogati</taxon>
        <taxon>Deinococcota</taxon>
        <taxon>Deinococci</taxon>
        <taxon>Thermales</taxon>
        <taxon>Thermaceae</taxon>
        <taxon>Meiothermus</taxon>
    </lineage>
</organism>
<evidence type="ECO:0000256" key="3">
    <source>
        <dbReference type="ARBA" id="ARBA00023136"/>
    </source>
</evidence>
<dbReference type="EMBL" id="CP001743">
    <property type="protein sequence ID" value="ADD28492.1"/>
    <property type="molecule type" value="Genomic_DNA"/>
</dbReference>
<evidence type="ECO:0000256" key="2">
    <source>
        <dbReference type="ARBA" id="ARBA00022989"/>
    </source>
</evidence>
<dbReference type="Pfam" id="PF07690">
    <property type="entry name" value="MFS_1"/>
    <property type="match status" value="2"/>
</dbReference>
<evidence type="ECO:0000256" key="4">
    <source>
        <dbReference type="SAM" id="Phobius"/>
    </source>
</evidence>
<keyword evidence="7" id="KW-1185">Reference proteome</keyword>
<evidence type="ECO:0000259" key="5">
    <source>
        <dbReference type="PROSITE" id="PS50850"/>
    </source>
</evidence>
<accession>A0A806CQU1</accession>
<dbReference type="KEGG" id="mrb:Mrub_1731"/>
<evidence type="ECO:0000256" key="1">
    <source>
        <dbReference type="ARBA" id="ARBA00022692"/>
    </source>
</evidence>
<feature type="transmembrane region" description="Helical" evidence="4">
    <location>
        <begin position="263"/>
        <end position="287"/>
    </location>
</feature>
<dbReference type="Proteomes" id="UP000006655">
    <property type="component" value="Chromosome"/>
</dbReference>
<dbReference type="InterPro" id="IPR011701">
    <property type="entry name" value="MFS"/>
</dbReference>
<dbReference type="PANTHER" id="PTHR23534">
    <property type="entry name" value="MFS PERMEASE"/>
    <property type="match status" value="1"/>
</dbReference>
<feature type="transmembrane region" description="Helical" evidence="4">
    <location>
        <begin position="413"/>
        <end position="431"/>
    </location>
</feature>
<feature type="transmembrane region" description="Helical" evidence="4">
    <location>
        <begin position="169"/>
        <end position="190"/>
    </location>
</feature>
<dbReference type="OrthoDB" id="25069at2"/>
<dbReference type="AlphaFoldDB" id="A0A806CQU1"/>
<dbReference type="InterPro" id="IPR036259">
    <property type="entry name" value="MFS_trans_sf"/>
</dbReference>
<gene>
    <name evidence="6" type="ordered locus">Mrub_1731</name>
</gene>